<dbReference type="RefSeq" id="WP_013678903.1">
    <property type="nucleotide sequence ID" value="NC_015315.1"/>
</dbReference>
<reference evidence="4 5" key="1">
    <citation type="journal article" date="2011" name="J. Bacteriol.">
        <title>Complete genome sequence of the thermoacidophilic crenarchaeon Thermoproteus uzoniensis 768-20.</title>
        <authorList>
            <person name="Mardanov A.V."/>
            <person name="Gumerov V.M."/>
            <person name="Beletsky A.V."/>
            <person name="Prokofeva M.I."/>
            <person name="Bonch-Osmolovskaya E.A."/>
            <person name="Ravin N.V."/>
            <person name="Skryabin K.G."/>
        </authorList>
    </citation>
    <scope>NUCLEOTIDE SEQUENCE [LARGE SCALE GENOMIC DNA]</scope>
    <source>
        <strain evidence="4 5">768-20</strain>
    </source>
</reference>
<sequence length="251" mass="27198">MKTGIGPIDDLLPPDGLPPGYLVLLEGPLGVGKTFFAYCFAVSAAKAKAPAAVFAVDALPEDVAETLRRRGVDPGSVAIVDGFYAPTDRLNKMKGWGKAKLDVLDTKAVLDKLAELADEVRGGVVVIDSLNEIILRTSNVFELFRGLKIFAKYTGSLVVGVVHTDVEDVKNTLALAEHLADVIIQAEMDPDLEQMGLFIRRIRVARAKGLQVPHDWIHVDIVDGRVVEVDVKSLLRDLNRKVAELGVRIGV</sequence>
<dbReference type="PANTHER" id="PTHR43637">
    <property type="entry name" value="UPF0273 PROTEIN TM_0370"/>
    <property type="match status" value="1"/>
</dbReference>
<dbReference type="InterPro" id="IPR027417">
    <property type="entry name" value="P-loop_NTPase"/>
</dbReference>
<evidence type="ECO:0000313" key="4">
    <source>
        <dbReference type="EMBL" id="AEA11567.1"/>
    </source>
</evidence>
<keyword evidence="5" id="KW-1185">Reference proteome</keyword>
<dbReference type="eggNOG" id="arCOG05482">
    <property type="taxonomic scope" value="Archaea"/>
</dbReference>
<feature type="domain" description="KaiC-like" evidence="3">
    <location>
        <begin position="1"/>
        <end position="229"/>
    </location>
</feature>
<dbReference type="GO" id="GO:0005524">
    <property type="term" value="F:ATP binding"/>
    <property type="evidence" value="ECO:0007669"/>
    <property type="project" value="UniProtKB-KW"/>
</dbReference>
<keyword evidence="2" id="KW-0067">ATP-binding</keyword>
<dbReference type="OrthoDB" id="39720at2157"/>
<dbReference type="HOGENOM" id="CLU_097794_0_0_2"/>
<dbReference type="KEGG" id="tuz:TUZN_0062"/>
<dbReference type="AlphaFoldDB" id="F2L118"/>
<reference key="2">
    <citation type="submission" date="2011-03" db="EMBL/GenBank/DDBJ databases">
        <title>Complete genome sequence of the thermoacidophilic crenarchaeon Thermoproteus uzoniensis 768-20.</title>
        <authorList>
            <person name="Mardanov A.V."/>
            <person name="Gumerov V.M."/>
            <person name="Beletsky A.V."/>
            <person name="Prokofeva M.I."/>
            <person name="Bonch-Osmolovskaya E.A."/>
            <person name="Ravin N.V."/>
            <person name="Skryabin K.G."/>
        </authorList>
    </citation>
    <scope>NUCLEOTIDE SEQUENCE</scope>
    <source>
        <strain>768-20</strain>
    </source>
</reference>
<dbReference type="STRING" id="999630.TUZN_0062"/>
<accession>F2L118</accession>
<organism evidence="4 5">
    <name type="scientific">Thermoproteus uzoniensis (strain 768-20)</name>
    <dbReference type="NCBI Taxonomy" id="999630"/>
    <lineage>
        <taxon>Archaea</taxon>
        <taxon>Thermoproteota</taxon>
        <taxon>Thermoprotei</taxon>
        <taxon>Thermoproteales</taxon>
        <taxon>Thermoproteaceae</taxon>
        <taxon>Thermoproteus</taxon>
    </lineage>
</organism>
<dbReference type="Proteomes" id="UP000008138">
    <property type="component" value="Chromosome"/>
</dbReference>
<dbReference type="Pfam" id="PF06745">
    <property type="entry name" value="ATPase"/>
    <property type="match status" value="1"/>
</dbReference>
<evidence type="ECO:0000313" key="5">
    <source>
        <dbReference type="Proteomes" id="UP000008138"/>
    </source>
</evidence>
<dbReference type="EMBL" id="CP002590">
    <property type="protein sequence ID" value="AEA11567.1"/>
    <property type="molecule type" value="Genomic_DNA"/>
</dbReference>
<evidence type="ECO:0000256" key="1">
    <source>
        <dbReference type="ARBA" id="ARBA00022741"/>
    </source>
</evidence>
<protein>
    <recommendedName>
        <fullName evidence="3">KaiC-like domain-containing protein</fullName>
    </recommendedName>
</protein>
<dbReference type="InterPro" id="IPR014774">
    <property type="entry name" value="KaiC-like_dom"/>
</dbReference>
<name>F2L118_THEU7</name>
<gene>
    <name evidence="4" type="ordered locus">TUZN_0062</name>
</gene>
<dbReference type="SUPFAM" id="SSF52540">
    <property type="entry name" value="P-loop containing nucleoside triphosphate hydrolases"/>
    <property type="match status" value="1"/>
</dbReference>
<keyword evidence="1" id="KW-0547">Nucleotide-binding</keyword>
<evidence type="ECO:0000259" key="3">
    <source>
        <dbReference type="Pfam" id="PF06745"/>
    </source>
</evidence>
<dbReference type="CDD" id="cd19496">
    <property type="entry name" value="Elp5"/>
    <property type="match status" value="1"/>
</dbReference>
<dbReference type="PANTHER" id="PTHR43637:SF1">
    <property type="entry name" value="UPF0273 PROTEIN TM_0370"/>
    <property type="match status" value="1"/>
</dbReference>
<dbReference type="Gene3D" id="3.40.50.300">
    <property type="entry name" value="P-loop containing nucleotide triphosphate hydrolases"/>
    <property type="match status" value="1"/>
</dbReference>
<proteinExistence type="predicted"/>
<dbReference type="GeneID" id="10359616"/>
<evidence type="ECO:0000256" key="2">
    <source>
        <dbReference type="ARBA" id="ARBA00022840"/>
    </source>
</evidence>